<reference evidence="8" key="2">
    <citation type="submission" date="2025-09" db="UniProtKB">
        <authorList>
            <consortium name="Ensembl"/>
        </authorList>
    </citation>
    <scope>IDENTIFICATION</scope>
</reference>
<comment type="similarity">
    <text evidence="4">Belongs to the RUTBC family.</text>
</comment>
<dbReference type="FunFam" id="2.30.29.230:FF:000001">
    <property type="entry name" value="Small G protein signaling modulator 2"/>
    <property type="match status" value="1"/>
</dbReference>
<dbReference type="GeneTree" id="ENSGT00940000156871"/>
<evidence type="ECO:0000256" key="3">
    <source>
        <dbReference type="ARBA" id="ARBA00022490"/>
    </source>
</evidence>
<evidence type="ECO:0000259" key="7">
    <source>
        <dbReference type="PROSITE" id="PS50826"/>
    </source>
</evidence>
<dbReference type="Gene3D" id="1.10.8.270">
    <property type="entry name" value="putative rabgap domain of human tbc1 domain family member 14 like domains"/>
    <property type="match status" value="1"/>
</dbReference>
<dbReference type="CDD" id="cd15784">
    <property type="entry name" value="PH_RUTBC"/>
    <property type="match status" value="1"/>
</dbReference>
<dbReference type="SUPFAM" id="SSF47923">
    <property type="entry name" value="Ypt/Rab-GAP domain of gyp1p"/>
    <property type="match status" value="2"/>
</dbReference>
<comment type="subcellular location">
    <subcellularLocation>
        <location evidence="1">Cytoplasm</location>
    </subcellularLocation>
</comment>
<dbReference type="InterPro" id="IPR021935">
    <property type="entry name" value="SGSM1/2_RBD"/>
</dbReference>
<dbReference type="GO" id="GO:0005096">
    <property type="term" value="F:GTPase activator activity"/>
    <property type="evidence" value="ECO:0007669"/>
    <property type="project" value="UniProtKB-KW"/>
</dbReference>
<accession>A0A8C2ZWS4</accession>
<evidence type="ECO:0000256" key="5">
    <source>
        <dbReference type="SAM" id="MobiDB-lite"/>
    </source>
</evidence>
<feature type="compositionally biased region" description="Polar residues" evidence="5">
    <location>
        <begin position="645"/>
        <end position="660"/>
    </location>
</feature>
<sequence length="959" mass="108653">SVLVLQVKQIMEEAVTRKFVHADSSHIISFCAVVEACMLHGLKRRIAGLLCSNKVAALFMKAAKSCSPAEELCHKVQELEQLIESSKDCGRQSKLANIPPQALKHLWIRTALMEKLLDKIVLYLVENSGAFYEKEGMLMDLVDGPILASLLVGPCALEYTKVKTADHFWTDPSADELVQRHRIHSGHCRQDSPSRRPALIQKRQSSGSMDDRPLMWVRDYVESLHQNSRATLLFGKNNVLVQPRDDMEAIPGYLSLHQAADLMTLKWTPNQLMNGNVGELDSEKSVYWDYAMTIRLEEIVYLHCHQQVNSGGTVVLVSQDGIQRPPLHFPKGGHLLQFLTCLETGLLPHGQLDPPLWNQRGKGKVFPKLRNRSPHGSCDSVSDKEDDEATDYVFRILFPGNHMEFMALELMDQGVNMWQPAPRKSSCSSCSQNGSSDGSLPNGCNQERAPLKLLCDTMKYQIISRAFYGWLAYCRHLSTVRIHLSALVNTTIVDPDVPCNARGGLSVEVWGRFLKDSSAYEEEEIRRLVYFGGVAPSLRKEVWPFLLGHYQFTMNEKCRLEVFLCAMRTMYEQTIKDWHGCEAIVLQREREKHAEAIARCSSGASVERGPVQRDSTISIDASLTFWHKMSSDQIETEPRVEGGEAQQSSPPKDTTSGTADSPQLPSGSPSSPGLSNQHPGSESAVGAATSQQSEASQVLPEKPTTGSQSGSEDVMDPGAKALTSETKMEKISEGEMQETLDMYLINLHRIDKDVRRCDRAYWYFTPENLEKLRNIMCSYVWKHLDTGYVQGMCDLLAPLLVILDDEVMAFSCFTELMKRMNHNFPHGGAMDSHFANMRSLIQILDSELFELMQQNGDYTHFYFCYRWFLLDFKREMVYNDVYSVWETIWAAKYTSSDHFVLFIALALVEMYRDIILENNMDFTDIIKFFNEMAERHNVPQVLMMARDLVNKVQTLIENK</sequence>
<feature type="domain" description="RUN" evidence="7">
    <location>
        <begin position="21"/>
        <end position="167"/>
    </location>
</feature>
<dbReference type="Pfam" id="PF02759">
    <property type="entry name" value="RUN"/>
    <property type="match status" value="1"/>
</dbReference>
<protein>
    <submittedName>
        <fullName evidence="8">Small G protein signaling modulator 1b</fullName>
    </submittedName>
</protein>
<evidence type="ECO:0000256" key="1">
    <source>
        <dbReference type="ARBA" id="ARBA00004496"/>
    </source>
</evidence>
<dbReference type="PROSITE" id="PS50826">
    <property type="entry name" value="RUN"/>
    <property type="match status" value="1"/>
</dbReference>
<dbReference type="SUPFAM" id="SSF140741">
    <property type="entry name" value="RUN domain-like"/>
    <property type="match status" value="1"/>
</dbReference>
<dbReference type="GO" id="GO:0031410">
    <property type="term" value="C:cytoplasmic vesicle"/>
    <property type="evidence" value="ECO:0007669"/>
    <property type="project" value="UniProtKB-ARBA"/>
</dbReference>
<dbReference type="Ensembl" id="ENSCLMT00005035077.1">
    <property type="protein sequence ID" value="ENSCLMP00005033688.1"/>
    <property type="gene ID" value="ENSCLMG00005016138.1"/>
</dbReference>
<dbReference type="AlphaFoldDB" id="A0A8C2ZWS4"/>
<dbReference type="Gene3D" id="1.20.58.900">
    <property type="match status" value="1"/>
</dbReference>
<dbReference type="FunFam" id="1.10.472.80:FF:000004">
    <property type="entry name" value="Small G protein signaling modulator 1"/>
    <property type="match status" value="1"/>
</dbReference>
<keyword evidence="9" id="KW-1185">Reference proteome</keyword>
<proteinExistence type="inferred from homology"/>
<dbReference type="Gene3D" id="1.10.472.80">
    <property type="entry name" value="Ypt/Rab-GAP domain of gyp1p, domain 3"/>
    <property type="match status" value="1"/>
</dbReference>
<dbReference type="SMART" id="SM00164">
    <property type="entry name" value="TBC"/>
    <property type="match status" value="1"/>
</dbReference>
<dbReference type="InterPro" id="IPR037745">
    <property type="entry name" value="SGSM1/2"/>
</dbReference>
<dbReference type="FunFam" id="1.20.58.900:FF:000002">
    <property type="entry name" value="small G protein signaling modulator 1"/>
    <property type="match status" value="1"/>
</dbReference>
<dbReference type="Pfam" id="PF12068">
    <property type="entry name" value="PH_RBD"/>
    <property type="match status" value="1"/>
</dbReference>
<dbReference type="InterPro" id="IPR004012">
    <property type="entry name" value="Run_dom"/>
</dbReference>
<feature type="domain" description="Rab-GAP TBC" evidence="6">
    <location>
        <begin position="533"/>
        <end position="892"/>
    </location>
</feature>
<feature type="compositionally biased region" description="Low complexity" evidence="5">
    <location>
        <begin position="661"/>
        <end position="675"/>
    </location>
</feature>
<evidence type="ECO:0000313" key="8">
    <source>
        <dbReference type="Ensembl" id="ENSCLMP00005033688.1"/>
    </source>
</evidence>
<evidence type="ECO:0000313" key="9">
    <source>
        <dbReference type="Proteomes" id="UP000694565"/>
    </source>
</evidence>
<evidence type="ECO:0000256" key="4">
    <source>
        <dbReference type="ARBA" id="ARBA00034124"/>
    </source>
</evidence>
<dbReference type="InterPro" id="IPR035969">
    <property type="entry name" value="Rab-GAP_TBC_sf"/>
</dbReference>
<evidence type="ECO:0000256" key="2">
    <source>
        <dbReference type="ARBA" id="ARBA00022468"/>
    </source>
</evidence>
<dbReference type="PROSITE" id="PS50086">
    <property type="entry name" value="TBC_RABGAP"/>
    <property type="match status" value="1"/>
</dbReference>
<dbReference type="Proteomes" id="UP000694565">
    <property type="component" value="Unplaced"/>
</dbReference>
<name>A0A8C2ZWS4_CYCLU</name>
<dbReference type="FunFam" id="1.10.8.270:FF:000006">
    <property type="entry name" value="Small G protein signaling modulator 2"/>
    <property type="match status" value="1"/>
</dbReference>
<dbReference type="PANTHER" id="PTHR22957:SF187">
    <property type="entry name" value="SMALL G PROTEIN SIGNALING MODULATOR 1"/>
    <property type="match status" value="1"/>
</dbReference>
<feature type="region of interest" description="Disordered" evidence="5">
    <location>
        <begin position="184"/>
        <end position="210"/>
    </location>
</feature>
<dbReference type="PANTHER" id="PTHR22957">
    <property type="entry name" value="TBC1 DOMAIN FAMILY MEMBER GTPASE-ACTIVATING PROTEIN"/>
    <property type="match status" value="1"/>
</dbReference>
<evidence type="ECO:0000259" key="6">
    <source>
        <dbReference type="PROSITE" id="PS50086"/>
    </source>
</evidence>
<dbReference type="Pfam" id="PF00566">
    <property type="entry name" value="RabGAP-TBC"/>
    <property type="match status" value="1"/>
</dbReference>
<organism evidence="8 9">
    <name type="scientific">Cyclopterus lumpus</name>
    <name type="common">Lumpsucker</name>
    <dbReference type="NCBI Taxonomy" id="8103"/>
    <lineage>
        <taxon>Eukaryota</taxon>
        <taxon>Metazoa</taxon>
        <taxon>Chordata</taxon>
        <taxon>Craniata</taxon>
        <taxon>Vertebrata</taxon>
        <taxon>Euteleostomi</taxon>
        <taxon>Actinopterygii</taxon>
        <taxon>Neopterygii</taxon>
        <taxon>Teleostei</taxon>
        <taxon>Neoteleostei</taxon>
        <taxon>Acanthomorphata</taxon>
        <taxon>Eupercaria</taxon>
        <taxon>Perciformes</taxon>
        <taxon>Cottioidei</taxon>
        <taxon>Cottales</taxon>
        <taxon>Cyclopteridae</taxon>
        <taxon>Cyclopterus</taxon>
    </lineage>
</organism>
<dbReference type="InterPro" id="IPR000195">
    <property type="entry name" value="Rab-GAP-TBC_dom"/>
</dbReference>
<keyword evidence="2" id="KW-0343">GTPase activation</keyword>
<reference evidence="8" key="1">
    <citation type="submission" date="2025-08" db="UniProtKB">
        <authorList>
            <consortium name="Ensembl"/>
        </authorList>
    </citation>
    <scope>IDENTIFICATION</scope>
</reference>
<dbReference type="Gene3D" id="2.30.29.230">
    <property type="match status" value="1"/>
</dbReference>
<dbReference type="SMART" id="SM00593">
    <property type="entry name" value="RUN"/>
    <property type="match status" value="1"/>
</dbReference>
<keyword evidence="3" id="KW-0963">Cytoplasm</keyword>
<feature type="region of interest" description="Disordered" evidence="5">
    <location>
        <begin position="632"/>
        <end position="717"/>
    </location>
</feature>
<dbReference type="InterPro" id="IPR037213">
    <property type="entry name" value="Run_dom_sf"/>
</dbReference>